<keyword evidence="3" id="KW-0597">Phosphoprotein</keyword>
<evidence type="ECO:0000256" key="4">
    <source>
        <dbReference type="ARBA" id="ARBA00022723"/>
    </source>
</evidence>
<dbReference type="EMBL" id="MQUQ01000012">
    <property type="protein sequence ID" value="OLZ49168.1"/>
    <property type="molecule type" value="Genomic_DNA"/>
</dbReference>
<dbReference type="InterPro" id="IPR036900">
    <property type="entry name" value="A-D-PHexomutase_C_sf"/>
</dbReference>
<evidence type="ECO:0000259" key="10">
    <source>
        <dbReference type="Pfam" id="PF02879"/>
    </source>
</evidence>
<evidence type="ECO:0000313" key="13">
    <source>
        <dbReference type="Proteomes" id="UP000187486"/>
    </source>
</evidence>
<dbReference type="Proteomes" id="UP000187486">
    <property type="component" value="Unassembled WGS sequence"/>
</dbReference>
<dbReference type="PANTHER" id="PTHR45745:SF1">
    <property type="entry name" value="PHOSPHOGLUCOMUTASE 2B-RELATED"/>
    <property type="match status" value="1"/>
</dbReference>
<evidence type="ECO:0000256" key="1">
    <source>
        <dbReference type="ARBA" id="ARBA00001946"/>
    </source>
</evidence>
<dbReference type="SUPFAM" id="SSF55957">
    <property type="entry name" value="Phosphoglucomutase, C-terminal domain"/>
    <property type="match status" value="1"/>
</dbReference>
<keyword evidence="4 7" id="KW-0479">Metal-binding</keyword>
<dbReference type="InterPro" id="IPR005844">
    <property type="entry name" value="A-D-PHexomutase_a/b/a-I"/>
</dbReference>
<name>A0A1R0KPV2_9PSEU</name>
<evidence type="ECO:0000256" key="7">
    <source>
        <dbReference type="RuleBase" id="RU004326"/>
    </source>
</evidence>
<dbReference type="Pfam" id="PF02879">
    <property type="entry name" value="PGM_PMM_II"/>
    <property type="match status" value="1"/>
</dbReference>
<accession>A0A1R0KPV2</accession>
<evidence type="ECO:0000259" key="9">
    <source>
        <dbReference type="Pfam" id="PF02878"/>
    </source>
</evidence>
<keyword evidence="6" id="KW-0413">Isomerase</keyword>
<reference evidence="12 13" key="1">
    <citation type="submission" date="2016-01" db="EMBL/GenBank/DDBJ databases">
        <title>Amycolatopsis coloradensis genome sequencing and assembly.</title>
        <authorList>
            <person name="Mayilraj S."/>
        </authorList>
    </citation>
    <scope>NUCLEOTIDE SEQUENCE [LARGE SCALE GENOMIC DNA]</scope>
    <source>
        <strain evidence="12 13">DSM 44225</strain>
    </source>
</reference>
<dbReference type="InterPro" id="IPR005841">
    <property type="entry name" value="Alpha-D-phosphohexomutase_SF"/>
</dbReference>
<dbReference type="PROSITE" id="PS00710">
    <property type="entry name" value="PGM_PMM"/>
    <property type="match status" value="1"/>
</dbReference>
<feature type="domain" description="Alpha-D-phosphohexomutase alpha/beta/alpha" evidence="11">
    <location>
        <begin position="324"/>
        <end position="418"/>
    </location>
</feature>
<dbReference type="Pfam" id="PF00408">
    <property type="entry name" value="PGM_PMM_IV"/>
    <property type="match status" value="1"/>
</dbReference>
<dbReference type="GO" id="GO:0000287">
    <property type="term" value="F:magnesium ion binding"/>
    <property type="evidence" value="ECO:0007669"/>
    <property type="project" value="InterPro"/>
</dbReference>
<evidence type="ECO:0000256" key="2">
    <source>
        <dbReference type="ARBA" id="ARBA00010231"/>
    </source>
</evidence>
<evidence type="ECO:0000256" key="3">
    <source>
        <dbReference type="ARBA" id="ARBA00022553"/>
    </source>
</evidence>
<evidence type="ECO:0000259" key="11">
    <source>
        <dbReference type="Pfam" id="PF02880"/>
    </source>
</evidence>
<comment type="cofactor">
    <cofactor evidence="1">
        <name>Mg(2+)</name>
        <dbReference type="ChEBI" id="CHEBI:18420"/>
    </cofactor>
</comment>
<feature type="domain" description="Alpha-D-phosphohexomutase alpha/beta/alpha" evidence="9">
    <location>
        <begin position="56"/>
        <end position="190"/>
    </location>
</feature>
<dbReference type="Gene3D" id="3.40.120.10">
    <property type="entry name" value="Alpha-D-Glucose-1,6-Bisphosphate, subunit A, domain 3"/>
    <property type="match status" value="3"/>
</dbReference>
<dbReference type="GO" id="GO:0006166">
    <property type="term" value="P:purine ribonucleoside salvage"/>
    <property type="evidence" value="ECO:0007669"/>
    <property type="project" value="TreeGrafter"/>
</dbReference>
<keyword evidence="5 7" id="KW-0460">Magnesium</keyword>
<protein>
    <submittedName>
        <fullName evidence="12">Phosphomannomutase</fullName>
    </submittedName>
</protein>
<dbReference type="OrthoDB" id="9806956at2"/>
<gene>
    <name evidence="12" type="ORF">BS329_22285</name>
</gene>
<dbReference type="SUPFAM" id="SSF53738">
    <property type="entry name" value="Phosphoglucomutase, first 3 domains"/>
    <property type="match status" value="3"/>
</dbReference>
<feature type="domain" description="Alpha-D-phosphohexomutase C-terminal" evidence="8">
    <location>
        <begin position="489"/>
        <end position="515"/>
    </location>
</feature>
<comment type="caution">
    <text evidence="12">The sequence shown here is derived from an EMBL/GenBank/DDBJ whole genome shotgun (WGS) entry which is preliminary data.</text>
</comment>
<dbReference type="STRING" id="76021.BS329_22285"/>
<dbReference type="CDD" id="cd05799">
    <property type="entry name" value="PGM2"/>
    <property type="match status" value="1"/>
</dbReference>
<dbReference type="RefSeq" id="WP_076163175.1">
    <property type="nucleotide sequence ID" value="NZ_JBEZVB010000092.1"/>
</dbReference>
<feature type="domain" description="Alpha-D-phosphohexomutase alpha/beta/alpha" evidence="10">
    <location>
        <begin position="216"/>
        <end position="310"/>
    </location>
</feature>
<dbReference type="Pfam" id="PF02878">
    <property type="entry name" value="PGM_PMM_I"/>
    <property type="match status" value="1"/>
</dbReference>
<evidence type="ECO:0000256" key="5">
    <source>
        <dbReference type="ARBA" id="ARBA00022842"/>
    </source>
</evidence>
<dbReference type="PANTHER" id="PTHR45745">
    <property type="entry name" value="PHOSPHOMANNOMUTASE 45A"/>
    <property type="match status" value="1"/>
</dbReference>
<evidence type="ECO:0000313" key="12">
    <source>
        <dbReference type="EMBL" id="OLZ49168.1"/>
    </source>
</evidence>
<dbReference type="InterPro" id="IPR005846">
    <property type="entry name" value="A-D-PHexomutase_a/b/a-III"/>
</dbReference>
<organism evidence="12 13">
    <name type="scientific">Amycolatopsis coloradensis</name>
    <dbReference type="NCBI Taxonomy" id="76021"/>
    <lineage>
        <taxon>Bacteria</taxon>
        <taxon>Bacillati</taxon>
        <taxon>Actinomycetota</taxon>
        <taxon>Actinomycetes</taxon>
        <taxon>Pseudonocardiales</taxon>
        <taxon>Pseudonocardiaceae</taxon>
        <taxon>Amycolatopsis</taxon>
    </lineage>
</organism>
<dbReference type="GO" id="GO:0005975">
    <property type="term" value="P:carbohydrate metabolic process"/>
    <property type="evidence" value="ECO:0007669"/>
    <property type="project" value="InterPro"/>
</dbReference>
<dbReference type="AlphaFoldDB" id="A0A1R0KPV2"/>
<keyword evidence="13" id="KW-1185">Reference proteome</keyword>
<dbReference type="InterPro" id="IPR016055">
    <property type="entry name" value="A-D-PHexomutase_a/b/a-I/II/III"/>
</dbReference>
<dbReference type="Pfam" id="PF02880">
    <property type="entry name" value="PGM_PMM_III"/>
    <property type="match status" value="1"/>
</dbReference>
<dbReference type="Gene3D" id="3.30.310.50">
    <property type="entry name" value="Alpha-D-phosphohexomutase, C-terminal domain"/>
    <property type="match status" value="1"/>
</dbReference>
<dbReference type="PRINTS" id="PR00509">
    <property type="entry name" value="PGMPMM"/>
</dbReference>
<sequence>MTTSLTPELRDRAFRWIADDPDDDSRVELQNILARAMGGEAGAADELADRMAGPLEFGTAGLRGPVRAGPNGMNVAVVTRTTAGVAAWLAAQGHPGGVVVVDRDARRGSEAFAKAAAEVLSAAGFAVKVLPGPLPTPVLAFAVLELGAVAGIQITASHNPPADNGYKLYDATGGQIVPPSDGQIERAIEAALPAVSVPREPGAEVLGDELLDAYLAKVALLPRGPERGVKVAATALHGVGAETLRAAFARAGFTEPSLVAEQSAPDPGFPTVAFPNPEEPGATDLLLALASEVDADLAIALDPDADRCALGVRERDGSWRMLRGDETGVLLGWHVLSTVDTVDPLVATTIVSSSMLGEVAKEFGARYAETLTGFKWLVRAGDGLVFAYEEALGLCVNPDFVRDKDGISAAVFAAGLTASLRAAGRGPLDVLDELAVKHGVHVTDQVSLRVTDLSVREKLMAGLRAAPPASLGGTDVTMEDLLPDADVLRLTGEGLRVVIRPSGTEPKLKAYLQVKQPVSGDLAEARTAAGTRLAALRADIESRLA</sequence>
<evidence type="ECO:0000256" key="6">
    <source>
        <dbReference type="ARBA" id="ARBA00023235"/>
    </source>
</evidence>
<dbReference type="GO" id="GO:0008973">
    <property type="term" value="F:phosphopentomutase activity"/>
    <property type="evidence" value="ECO:0007669"/>
    <property type="project" value="TreeGrafter"/>
</dbReference>
<evidence type="ECO:0000259" key="8">
    <source>
        <dbReference type="Pfam" id="PF00408"/>
    </source>
</evidence>
<dbReference type="InterPro" id="IPR016066">
    <property type="entry name" value="A-D-PHexomutase_CS"/>
</dbReference>
<comment type="similarity">
    <text evidence="2 7">Belongs to the phosphohexose mutase family.</text>
</comment>
<proteinExistence type="inferred from homology"/>
<dbReference type="InterPro" id="IPR005843">
    <property type="entry name" value="A-D-PHexomutase_C"/>
</dbReference>
<dbReference type="InterPro" id="IPR005845">
    <property type="entry name" value="A-D-PHexomutase_a/b/a-II"/>
</dbReference>